<dbReference type="InterPro" id="IPR011256">
    <property type="entry name" value="Reg_factor_effector_dom_sf"/>
</dbReference>
<name>A0ABY8TJ36_TETOB</name>
<dbReference type="Proteomes" id="UP001244341">
    <property type="component" value="Chromosome 1b"/>
</dbReference>
<feature type="compositionally biased region" description="Low complexity" evidence="2">
    <location>
        <begin position="61"/>
        <end position="79"/>
    </location>
</feature>
<dbReference type="PANTHER" id="PTHR11220:SF58">
    <property type="entry name" value="SOUL HEME-BINDING FAMILY PROTEIN"/>
    <property type="match status" value="1"/>
</dbReference>
<evidence type="ECO:0000256" key="1">
    <source>
        <dbReference type="ARBA" id="ARBA00009817"/>
    </source>
</evidence>
<proteinExistence type="inferred from homology"/>
<dbReference type="SUPFAM" id="SSF55136">
    <property type="entry name" value="Probable bacterial effector-binding domain"/>
    <property type="match status" value="1"/>
</dbReference>
<organism evidence="3 4">
    <name type="scientific">Tetradesmus obliquus</name>
    <name type="common">Green alga</name>
    <name type="synonym">Acutodesmus obliquus</name>
    <dbReference type="NCBI Taxonomy" id="3088"/>
    <lineage>
        <taxon>Eukaryota</taxon>
        <taxon>Viridiplantae</taxon>
        <taxon>Chlorophyta</taxon>
        <taxon>core chlorophytes</taxon>
        <taxon>Chlorophyceae</taxon>
        <taxon>CS clade</taxon>
        <taxon>Sphaeropleales</taxon>
        <taxon>Scenedesmaceae</taxon>
        <taxon>Tetradesmus</taxon>
    </lineage>
</organism>
<evidence type="ECO:0000313" key="3">
    <source>
        <dbReference type="EMBL" id="WIA08929.1"/>
    </source>
</evidence>
<sequence length="273" mass="29554">MKLSHALSCLGATQQWHLRGSAPHPTRHCRSARTLAAPPAAGGEGGLFGGLKQAFSNPGKQQQQQQQQQAPQQQPTPQQQQPPPRAAGTVAAPEFPPYQVFKKGAVYDLRFHSPYPVVEMDYERREMAYLALGEYQSGSNASSTKFGFTQPVVMQYHPDGRKVMQMMVGSRRDQQQQQQQQGTSADITSLPAPSDAAVRLSVAGGELVAVLPFEGYITPEAAAAARQRLLRALEADGLKLAMAEAGGMFRVAQYGAVHTLEARVNEMMLAVAV</sequence>
<accession>A0ABY8TJ36</accession>
<dbReference type="Pfam" id="PF04832">
    <property type="entry name" value="SOUL"/>
    <property type="match status" value="1"/>
</dbReference>
<reference evidence="3 4" key="1">
    <citation type="submission" date="2023-05" db="EMBL/GenBank/DDBJ databases">
        <title>A 100% complete, gapless, phased diploid assembly of the Scenedesmus obliquus UTEX 3031 genome.</title>
        <authorList>
            <person name="Biondi T.C."/>
            <person name="Hanschen E.R."/>
            <person name="Kwon T."/>
            <person name="Eng W."/>
            <person name="Kruse C.P.S."/>
            <person name="Koehler S.I."/>
            <person name="Kunde Y."/>
            <person name="Gleasner C.D."/>
            <person name="You Mak K.T."/>
            <person name="Polle J."/>
            <person name="Hovde B.T."/>
            <person name="Starkenburg S.R."/>
        </authorList>
    </citation>
    <scope>NUCLEOTIDE SEQUENCE [LARGE SCALE GENOMIC DNA]</scope>
    <source>
        <strain evidence="3 4">DOE0152z</strain>
    </source>
</reference>
<dbReference type="EMBL" id="CP126208">
    <property type="protein sequence ID" value="WIA08929.1"/>
    <property type="molecule type" value="Genomic_DNA"/>
</dbReference>
<gene>
    <name evidence="3" type="ORF">OEZ85_008346</name>
</gene>
<feature type="region of interest" description="Disordered" evidence="2">
    <location>
        <begin position="167"/>
        <end position="190"/>
    </location>
</feature>
<protein>
    <recommendedName>
        <fullName evidence="5">SOUL heme-binding protein</fullName>
    </recommendedName>
</protein>
<evidence type="ECO:0000256" key="2">
    <source>
        <dbReference type="SAM" id="MobiDB-lite"/>
    </source>
</evidence>
<evidence type="ECO:0000313" key="4">
    <source>
        <dbReference type="Proteomes" id="UP001244341"/>
    </source>
</evidence>
<dbReference type="Gene3D" id="3.20.80.10">
    <property type="entry name" value="Regulatory factor, effector binding domain"/>
    <property type="match status" value="1"/>
</dbReference>
<comment type="similarity">
    <text evidence="1">Belongs to the HEBP family.</text>
</comment>
<dbReference type="PANTHER" id="PTHR11220">
    <property type="entry name" value="HEME-BINDING PROTEIN-RELATED"/>
    <property type="match status" value="1"/>
</dbReference>
<keyword evidence="4" id="KW-1185">Reference proteome</keyword>
<evidence type="ECO:0008006" key="5">
    <source>
        <dbReference type="Google" id="ProtNLM"/>
    </source>
</evidence>
<feature type="region of interest" description="Disordered" evidence="2">
    <location>
        <begin position="36"/>
        <end position="91"/>
    </location>
</feature>
<dbReference type="InterPro" id="IPR006917">
    <property type="entry name" value="SOUL_heme-bd"/>
</dbReference>